<accession>A0ABW8VFU7</accession>
<dbReference type="InterPro" id="IPR017871">
    <property type="entry name" value="ABC_transporter-like_CS"/>
</dbReference>
<dbReference type="EMBL" id="JBJLSN010000072">
    <property type="protein sequence ID" value="MFL7905255.1"/>
    <property type="molecule type" value="Genomic_DNA"/>
</dbReference>
<dbReference type="InterPro" id="IPR003439">
    <property type="entry name" value="ABC_transporter-like_ATP-bd"/>
</dbReference>
<reference evidence="6 7" key="1">
    <citation type="submission" date="2024-11" db="EMBL/GenBank/DDBJ databases">
        <title>Draft genome sequences of two bacteria associated to sugarcane roots in Colombia.</title>
        <authorList>
            <person name="Pardo-Diaz S."/>
            <person name="Masmela-Mendoza J."/>
            <person name="Delgadillo-Duran P."/>
            <person name="Bautista E.J."/>
            <person name="Rojas-Tapias D.F."/>
        </authorList>
    </citation>
    <scope>NUCLEOTIDE SEQUENCE [LARGE SCALE GENOMIC DNA]</scope>
    <source>
        <strain evidence="6 7">Ap18</strain>
    </source>
</reference>
<organism evidence="6 7">
    <name type="scientific">Azospirillum argentinense</name>
    <dbReference type="NCBI Taxonomy" id="2970906"/>
    <lineage>
        <taxon>Bacteria</taxon>
        <taxon>Pseudomonadati</taxon>
        <taxon>Pseudomonadota</taxon>
        <taxon>Alphaproteobacteria</taxon>
        <taxon>Rhodospirillales</taxon>
        <taxon>Azospirillaceae</taxon>
        <taxon>Azospirillum</taxon>
    </lineage>
</organism>
<dbReference type="RefSeq" id="WP_407825684.1">
    <property type="nucleotide sequence ID" value="NZ_JBJLSN010000072.1"/>
</dbReference>
<evidence type="ECO:0000256" key="1">
    <source>
        <dbReference type="ARBA" id="ARBA00005417"/>
    </source>
</evidence>
<dbReference type="Pfam" id="PF00005">
    <property type="entry name" value="ABC_tran"/>
    <property type="match status" value="2"/>
</dbReference>
<dbReference type="NCBIfam" id="NF007739">
    <property type="entry name" value="PRK10419.1"/>
    <property type="match status" value="2"/>
</dbReference>
<dbReference type="Proteomes" id="UP001628281">
    <property type="component" value="Unassembled WGS sequence"/>
</dbReference>
<name>A0ABW8VFU7_9PROT</name>
<dbReference type="InterPro" id="IPR003593">
    <property type="entry name" value="AAA+_ATPase"/>
</dbReference>
<dbReference type="SUPFAM" id="SSF52540">
    <property type="entry name" value="P-loop containing nucleoside triphosphate hydrolases"/>
    <property type="match status" value="2"/>
</dbReference>
<dbReference type="PROSITE" id="PS50893">
    <property type="entry name" value="ABC_TRANSPORTER_2"/>
    <property type="match status" value="2"/>
</dbReference>
<dbReference type="Gene3D" id="3.40.50.300">
    <property type="entry name" value="P-loop containing nucleotide triphosphate hydrolases"/>
    <property type="match status" value="2"/>
</dbReference>
<dbReference type="NCBIfam" id="NF008453">
    <property type="entry name" value="PRK11308.1"/>
    <property type="match status" value="2"/>
</dbReference>
<evidence type="ECO:0000259" key="5">
    <source>
        <dbReference type="PROSITE" id="PS50893"/>
    </source>
</evidence>
<feature type="domain" description="ABC transporter" evidence="5">
    <location>
        <begin position="13"/>
        <end position="260"/>
    </location>
</feature>
<evidence type="ECO:0000313" key="7">
    <source>
        <dbReference type="Proteomes" id="UP001628281"/>
    </source>
</evidence>
<proteinExistence type="inferred from homology"/>
<dbReference type="GO" id="GO:0005524">
    <property type="term" value="F:ATP binding"/>
    <property type="evidence" value="ECO:0007669"/>
    <property type="project" value="UniProtKB-KW"/>
</dbReference>
<feature type="domain" description="ABC transporter" evidence="5">
    <location>
        <begin position="313"/>
        <end position="541"/>
    </location>
</feature>
<dbReference type="CDD" id="cd03257">
    <property type="entry name" value="ABC_NikE_OppD_transporters"/>
    <property type="match status" value="2"/>
</dbReference>
<evidence type="ECO:0000256" key="4">
    <source>
        <dbReference type="ARBA" id="ARBA00022840"/>
    </source>
</evidence>
<dbReference type="PANTHER" id="PTHR43776:SF7">
    <property type="entry name" value="D,D-DIPEPTIDE TRANSPORT ATP-BINDING PROTEIN DDPF-RELATED"/>
    <property type="match status" value="1"/>
</dbReference>
<dbReference type="InterPro" id="IPR027417">
    <property type="entry name" value="P-loop_NTPase"/>
</dbReference>
<dbReference type="SMART" id="SM00382">
    <property type="entry name" value="AAA"/>
    <property type="match status" value="2"/>
</dbReference>
<comment type="similarity">
    <text evidence="1">Belongs to the ABC transporter superfamily.</text>
</comment>
<evidence type="ECO:0000313" key="6">
    <source>
        <dbReference type="EMBL" id="MFL7905255.1"/>
    </source>
</evidence>
<dbReference type="InterPro" id="IPR050319">
    <property type="entry name" value="ABC_transp_ATP-bind"/>
</dbReference>
<evidence type="ECO:0000256" key="3">
    <source>
        <dbReference type="ARBA" id="ARBA00022741"/>
    </source>
</evidence>
<evidence type="ECO:0000256" key="2">
    <source>
        <dbReference type="ARBA" id="ARBA00022448"/>
    </source>
</evidence>
<dbReference type="PROSITE" id="PS00211">
    <property type="entry name" value="ABC_TRANSPORTER_1"/>
    <property type="match status" value="2"/>
</dbReference>
<gene>
    <name evidence="6" type="ORF">ACJ41P_29280</name>
</gene>
<sequence>MTAQTTARPLLAVENLNVRFTGARGTHHAVKDLSFRLDRGQTLAVVGESGSGKSTAALALLRLTASDAAIGGRILFEGHDLLALPLDAMRQRRGRDVSMIFQEPMTSLNPVHTVGRQIGEVLRLHEGLSAAAARRRTLDLLDLVRIPEPGRRIDVHPHQLSGGQRQRVMIAMAVACQPRLLVADEPTTALDVATQKQILDLLDGLRRDLSMALLLVTHDLGVVKDRADHVLVMHDGAKLEEGDTATLFERPRHAYTRCLLAASLHNGDTPHCSERRLPEIRIGRDAVTGTRSFTLEVPPVHPRRTPPQTEPLLSVRDLRTDYRTADGLMSAVDGVSFDIAPGETVGLVGQSGCGKSTLAKTVMRLVPASGGRILLDGTDLAQLPERALKPGRRRFQMVFQDPYGSLNPRHTVQDSLDAALIVHGVRERGERAVRIKAMLDRVGLPADSAQRYPNEFSGGQRQRIGIARALLLKPSLVVCDEPVSALDVSVQAQILNLLVELKEEFNLAYLFISHDLAVVRHIADRVLGMKAGRLLAPENALGG</sequence>
<protein>
    <submittedName>
        <fullName evidence="6">ABC transporter ATP-binding protein</fullName>
    </submittedName>
</protein>
<keyword evidence="3" id="KW-0547">Nucleotide-binding</keyword>
<comment type="caution">
    <text evidence="6">The sequence shown here is derived from an EMBL/GenBank/DDBJ whole genome shotgun (WGS) entry which is preliminary data.</text>
</comment>
<keyword evidence="7" id="KW-1185">Reference proteome</keyword>
<keyword evidence="2" id="KW-0813">Transport</keyword>
<dbReference type="PANTHER" id="PTHR43776">
    <property type="entry name" value="TRANSPORT ATP-BINDING PROTEIN"/>
    <property type="match status" value="1"/>
</dbReference>
<keyword evidence="4 6" id="KW-0067">ATP-binding</keyword>